<protein>
    <recommendedName>
        <fullName evidence="3">Prepilin-type N-terminal cleavage/methylation domain-containing protein</fullName>
    </recommendedName>
</protein>
<evidence type="ECO:0008006" key="3">
    <source>
        <dbReference type="Google" id="ProtNLM"/>
    </source>
</evidence>
<dbReference type="OrthoDB" id="5348560at2"/>
<dbReference type="EMBL" id="PDKB01000004">
    <property type="protein sequence ID" value="RBQ29564.1"/>
    <property type="molecule type" value="Genomic_DNA"/>
</dbReference>
<keyword evidence="2" id="KW-1185">Reference proteome</keyword>
<organism evidence="1 2">
    <name type="scientific">Aliarcobacter vitoriensis</name>
    <dbReference type="NCBI Taxonomy" id="2011099"/>
    <lineage>
        <taxon>Bacteria</taxon>
        <taxon>Pseudomonadati</taxon>
        <taxon>Campylobacterota</taxon>
        <taxon>Epsilonproteobacteria</taxon>
        <taxon>Campylobacterales</taxon>
        <taxon>Arcobacteraceae</taxon>
        <taxon>Aliarcobacter</taxon>
    </lineage>
</organism>
<name>A0A366MVE5_9BACT</name>
<sequence>MKSSFSLLELLLTLIISSSIVVYSTIFIKELSLKNQETLNLEISKLELFSTKAFLDKNKDDLSQIQFDGNNLYFKNSLLLKNVKAFTINSNGNIATINITLSNNLKQEWAIKL</sequence>
<comment type="caution">
    <text evidence="1">The sequence shown here is derived from an EMBL/GenBank/DDBJ whole genome shotgun (WGS) entry which is preliminary data.</text>
</comment>
<dbReference type="RefSeq" id="WP_113893218.1">
    <property type="nucleotide sequence ID" value="NZ_JANJGA010000001.1"/>
</dbReference>
<evidence type="ECO:0000313" key="2">
    <source>
        <dbReference type="Proteomes" id="UP000252669"/>
    </source>
</evidence>
<reference evidence="1 2" key="1">
    <citation type="submission" date="2017-10" db="EMBL/GenBank/DDBJ databases">
        <title>Genomics of the genus Arcobacter.</title>
        <authorList>
            <person name="Perez-Cataluna A."/>
            <person name="Figueras M.J."/>
        </authorList>
    </citation>
    <scope>NUCLEOTIDE SEQUENCE [LARGE SCALE GENOMIC DNA]</scope>
    <source>
        <strain evidence="1 2">CECT 9230</strain>
    </source>
</reference>
<accession>A0A366MVE5</accession>
<evidence type="ECO:0000313" key="1">
    <source>
        <dbReference type="EMBL" id="RBQ29564.1"/>
    </source>
</evidence>
<proteinExistence type="predicted"/>
<gene>
    <name evidence="1" type="ORF">CRU91_02885</name>
</gene>
<dbReference type="Proteomes" id="UP000252669">
    <property type="component" value="Unassembled WGS sequence"/>
</dbReference>
<dbReference type="AlphaFoldDB" id="A0A366MVE5"/>